<proteinExistence type="predicted"/>
<dbReference type="SUPFAM" id="SSF56524">
    <property type="entry name" value="Oxidoreductase molybdopterin-binding domain"/>
    <property type="match status" value="1"/>
</dbReference>
<evidence type="ECO:0000259" key="3">
    <source>
        <dbReference type="Pfam" id="PF00174"/>
    </source>
</evidence>
<accession>A0ABQ1UAJ1</accession>
<dbReference type="Gene3D" id="3.90.420.10">
    <property type="entry name" value="Oxidoreductase, molybdopterin-binding domain"/>
    <property type="match status" value="1"/>
</dbReference>
<protein>
    <recommendedName>
        <fullName evidence="3">Oxidoreductase molybdopterin-binding domain-containing protein</fullName>
    </recommendedName>
</protein>
<dbReference type="Pfam" id="PF00174">
    <property type="entry name" value="Oxidored_molyb"/>
    <property type="match status" value="1"/>
</dbReference>
<feature type="region of interest" description="Disordered" evidence="1">
    <location>
        <begin position="1"/>
        <end position="20"/>
    </location>
</feature>
<evidence type="ECO:0000256" key="2">
    <source>
        <dbReference type="SAM" id="Phobius"/>
    </source>
</evidence>
<dbReference type="PANTHER" id="PTHR43032">
    <property type="entry name" value="PROTEIN-METHIONINE-SULFOXIDE REDUCTASE"/>
    <property type="match status" value="1"/>
</dbReference>
<feature type="compositionally biased region" description="Polar residues" evidence="1">
    <location>
        <begin position="1"/>
        <end position="14"/>
    </location>
</feature>
<reference evidence="5" key="1">
    <citation type="journal article" date="2019" name="Int. J. Syst. Evol. Microbiol.">
        <title>The Global Catalogue of Microorganisms (GCM) 10K type strain sequencing project: providing services to taxonomists for standard genome sequencing and annotation.</title>
        <authorList>
            <consortium name="The Broad Institute Genomics Platform"/>
            <consortium name="The Broad Institute Genome Sequencing Center for Infectious Disease"/>
            <person name="Wu L."/>
            <person name="Ma J."/>
        </authorList>
    </citation>
    <scope>NUCLEOTIDE SEQUENCE [LARGE SCALE GENOMIC DNA]</scope>
    <source>
        <strain evidence="5">CGMCC 1.15197</strain>
    </source>
</reference>
<dbReference type="InterPro" id="IPR036374">
    <property type="entry name" value="OxRdtase_Mopterin-bd_sf"/>
</dbReference>
<dbReference type="PANTHER" id="PTHR43032:SF2">
    <property type="entry name" value="BLL0505 PROTEIN"/>
    <property type="match status" value="1"/>
</dbReference>
<keyword evidence="2" id="KW-0812">Transmembrane</keyword>
<dbReference type="EMBL" id="BMHT01000005">
    <property type="protein sequence ID" value="GGF14509.1"/>
    <property type="molecule type" value="Genomic_DNA"/>
</dbReference>
<feature type="transmembrane region" description="Helical" evidence="2">
    <location>
        <begin position="27"/>
        <end position="45"/>
    </location>
</feature>
<keyword evidence="5" id="KW-1185">Reference proteome</keyword>
<dbReference type="RefSeq" id="WP_188814573.1">
    <property type="nucleotide sequence ID" value="NZ_BMHT01000005.1"/>
</dbReference>
<evidence type="ECO:0000313" key="4">
    <source>
        <dbReference type="EMBL" id="GGF14509.1"/>
    </source>
</evidence>
<evidence type="ECO:0000313" key="5">
    <source>
        <dbReference type="Proteomes" id="UP000632273"/>
    </source>
</evidence>
<comment type="caution">
    <text evidence="4">The sequence shown here is derived from an EMBL/GenBank/DDBJ whole genome shotgun (WGS) entry which is preliminary data.</text>
</comment>
<evidence type="ECO:0000256" key="1">
    <source>
        <dbReference type="SAM" id="MobiDB-lite"/>
    </source>
</evidence>
<dbReference type="Proteomes" id="UP000632273">
    <property type="component" value="Unassembled WGS sequence"/>
</dbReference>
<gene>
    <name evidence="4" type="ORF">GCM10011383_27150</name>
</gene>
<feature type="domain" description="Oxidoreductase molybdopterin-binding" evidence="3">
    <location>
        <begin position="102"/>
        <end position="257"/>
    </location>
</feature>
<dbReference type="InterPro" id="IPR000572">
    <property type="entry name" value="OxRdtase_Mopterin-bd_dom"/>
</dbReference>
<keyword evidence="2" id="KW-0472">Membrane</keyword>
<name>A0ABQ1UAJ1_9BACT</name>
<organism evidence="4 5">
    <name type="scientific">Hymenobacter cavernae</name>
    <dbReference type="NCBI Taxonomy" id="2044852"/>
    <lineage>
        <taxon>Bacteria</taxon>
        <taxon>Pseudomonadati</taxon>
        <taxon>Bacteroidota</taxon>
        <taxon>Cytophagia</taxon>
        <taxon>Cytophagales</taxon>
        <taxon>Hymenobacteraceae</taxon>
        <taxon>Hymenobacter</taxon>
    </lineage>
</organism>
<keyword evidence="2" id="KW-1133">Transmembrane helix</keyword>
<sequence>MADTSQNSTPSSDEQVQREATRRSRRAFLVSGVAALASLGGWRWLVSQPKEAGIPWPLRRVLDANGKLAGEYFSDAHLAPVFPKHLVREPRTNGNVGLGSNFDPATWRLQVSSLAEPKRIQAFTLDDIKALPRVEITTELKCIEGWSVVVNWAGARFADFATKYGLATPDGGTTAASADALAPYVRVATPDNAYYVGLDIASALHPQTLLCYEMNGQPLTPEHGAPLRLAMPVKYGIKYLKRIGNIQFMSQRPADYWADRGYDWNAGH</sequence>